<reference evidence="9" key="1">
    <citation type="journal article" date="2023" name="Proc. Natl. Acad. Sci. U.S.A.">
        <title>Genomic and structural basis for evolution of tropane alkaloid biosynthesis.</title>
        <authorList>
            <person name="Wanga Y.-J."/>
            <person name="Taina T."/>
            <person name="Yua J.-Y."/>
            <person name="Lia J."/>
            <person name="Xua B."/>
            <person name="Chenc J."/>
            <person name="D'Auriad J.C."/>
            <person name="Huanga J.-P."/>
            <person name="Huanga S.-X."/>
        </authorList>
    </citation>
    <scope>NUCLEOTIDE SEQUENCE [LARGE SCALE GENOMIC DNA]</scope>
    <source>
        <strain evidence="9">cv. KIB-2019</strain>
    </source>
</reference>
<dbReference type="Pfam" id="PF00249">
    <property type="entry name" value="Myb_DNA-binding"/>
    <property type="match status" value="2"/>
</dbReference>
<dbReference type="PROSITE" id="PS51294">
    <property type="entry name" value="HTH_MYB"/>
    <property type="match status" value="2"/>
</dbReference>
<keyword evidence="2" id="KW-0677">Repeat</keyword>
<dbReference type="CDD" id="cd00167">
    <property type="entry name" value="SANT"/>
    <property type="match status" value="2"/>
</dbReference>
<dbReference type="GO" id="GO:0000976">
    <property type="term" value="F:transcription cis-regulatory region binding"/>
    <property type="evidence" value="ECO:0007669"/>
    <property type="project" value="UniProtKB-ARBA"/>
</dbReference>
<feature type="domain" description="HTH myb-type" evidence="7">
    <location>
        <begin position="9"/>
        <end position="61"/>
    </location>
</feature>
<feature type="compositionally biased region" description="Basic and acidic residues" evidence="5">
    <location>
        <begin position="154"/>
        <end position="168"/>
    </location>
</feature>
<dbReference type="SMART" id="SM00717">
    <property type="entry name" value="SANT"/>
    <property type="match status" value="2"/>
</dbReference>
<feature type="region of interest" description="Disordered" evidence="5">
    <location>
        <begin position="113"/>
        <end position="171"/>
    </location>
</feature>
<keyword evidence="9" id="KW-1185">Reference proteome</keyword>
<evidence type="ECO:0000256" key="1">
    <source>
        <dbReference type="ARBA" id="ARBA00004123"/>
    </source>
</evidence>
<feature type="domain" description="HTH myb-type" evidence="7">
    <location>
        <begin position="62"/>
        <end position="116"/>
    </location>
</feature>
<evidence type="ECO:0000313" key="8">
    <source>
        <dbReference type="EMBL" id="KAJ8559338.1"/>
    </source>
</evidence>
<dbReference type="FunFam" id="1.10.10.60:FF:000001">
    <property type="entry name" value="MYB-related transcription factor"/>
    <property type="match status" value="1"/>
</dbReference>
<evidence type="ECO:0000256" key="4">
    <source>
        <dbReference type="ARBA" id="ARBA00023242"/>
    </source>
</evidence>
<organism evidence="8 9">
    <name type="scientific">Anisodus acutangulus</name>
    <dbReference type="NCBI Taxonomy" id="402998"/>
    <lineage>
        <taxon>Eukaryota</taxon>
        <taxon>Viridiplantae</taxon>
        <taxon>Streptophyta</taxon>
        <taxon>Embryophyta</taxon>
        <taxon>Tracheophyta</taxon>
        <taxon>Spermatophyta</taxon>
        <taxon>Magnoliopsida</taxon>
        <taxon>eudicotyledons</taxon>
        <taxon>Gunneridae</taxon>
        <taxon>Pentapetalae</taxon>
        <taxon>asterids</taxon>
        <taxon>lamiids</taxon>
        <taxon>Solanales</taxon>
        <taxon>Solanaceae</taxon>
        <taxon>Solanoideae</taxon>
        <taxon>Hyoscyameae</taxon>
        <taxon>Anisodus</taxon>
    </lineage>
</organism>
<dbReference type="GO" id="GO:0005634">
    <property type="term" value="C:nucleus"/>
    <property type="evidence" value="ECO:0007669"/>
    <property type="project" value="UniProtKB-SubCell"/>
</dbReference>
<dbReference type="PANTHER" id="PTHR47999:SF39">
    <property type="entry name" value="MYB8"/>
    <property type="match status" value="1"/>
</dbReference>
<name>A0A9Q1MIQ1_9SOLA</name>
<evidence type="ECO:0000256" key="3">
    <source>
        <dbReference type="ARBA" id="ARBA00023125"/>
    </source>
</evidence>
<gene>
    <name evidence="8" type="ORF">K7X08_003396</name>
</gene>
<proteinExistence type="predicted"/>
<sequence length="298" mass="34284">MGRSPCCEKLGLKRGPWSKEEDDLLINCINKNGHPNWRALPKLAGLLRCGKSCRLRWTNYLRPDIKRGNFTPEEEDTIIKLHKVLGNRWSAIASRLPGRTDNEIKNIWHTRLKKKMSKSEAQETPDIQEETPDIQEETPDIQEETPEIQEETMETSKSEENLDIHSESENSNLDIIHLEPENFKDDSEITSPKINPEIQQQPSSSVHSSSSMSSSEDSCSKSMDQIVLNNLLEVDDDFWSDVLWAPVDDSNDNNDNNLDLSLISLEENYQINSSLNDNWFWDDLFSRSNELMLELPEL</sequence>
<keyword evidence="3" id="KW-0238">DNA-binding</keyword>
<feature type="compositionally biased region" description="Low complexity" evidence="5">
    <location>
        <begin position="203"/>
        <end position="220"/>
    </location>
</feature>
<dbReference type="GO" id="GO:0010597">
    <property type="term" value="P:green leaf volatile biosynthetic process"/>
    <property type="evidence" value="ECO:0007669"/>
    <property type="project" value="UniProtKB-ARBA"/>
</dbReference>
<dbReference type="EMBL" id="JAJAGQ010000006">
    <property type="protein sequence ID" value="KAJ8559338.1"/>
    <property type="molecule type" value="Genomic_DNA"/>
</dbReference>
<dbReference type="Proteomes" id="UP001152561">
    <property type="component" value="Unassembled WGS sequence"/>
</dbReference>
<feature type="compositionally biased region" description="Acidic residues" evidence="5">
    <location>
        <begin position="126"/>
        <end position="153"/>
    </location>
</feature>
<evidence type="ECO:0000256" key="5">
    <source>
        <dbReference type="SAM" id="MobiDB-lite"/>
    </source>
</evidence>
<evidence type="ECO:0000256" key="2">
    <source>
        <dbReference type="ARBA" id="ARBA00022737"/>
    </source>
</evidence>
<feature type="compositionally biased region" description="Polar residues" evidence="5">
    <location>
        <begin position="189"/>
        <end position="202"/>
    </location>
</feature>
<evidence type="ECO:0000313" key="9">
    <source>
        <dbReference type="Proteomes" id="UP001152561"/>
    </source>
</evidence>
<protein>
    <submittedName>
        <fullName evidence="8">Uncharacterized protein</fullName>
    </submittedName>
</protein>
<dbReference type="OrthoDB" id="2143914at2759"/>
<accession>A0A9Q1MIQ1</accession>
<dbReference type="InterPro" id="IPR017930">
    <property type="entry name" value="Myb_dom"/>
</dbReference>
<dbReference type="AlphaFoldDB" id="A0A9Q1MIQ1"/>
<dbReference type="SUPFAM" id="SSF46689">
    <property type="entry name" value="Homeodomain-like"/>
    <property type="match status" value="1"/>
</dbReference>
<dbReference type="PANTHER" id="PTHR47999">
    <property type="entry name" value="TRANSCRIPTION FACTOR MYB8-RELATED-RELATED"/>
    <property type="match status" value="1"/>
</dbReference>
<comment type="caution">
    <text evidence="8">The sequence shown here is derived from an EMBL/GenBank/DDBJ whole genome shotgun (WGS) entry which is preliminary data.</text>
</comment>
<evidence type="ECO:0000259" key="7">
    <source>
        <dbReference type="PROSITE" id="PS51294"/>
    </source>
</evidence>
<dbReference type="InterPro" id="IPR009057">
    <property type="entry name" value="Homeodomain-like_sf"/>
</dbReference>
<dbReference type="Gene3D" id="1.10.10.60">
    <property type="entry name" value="Homeodomain-like"/>
    <property type="match status" value="2"/>
</dbReference>
<feature type="domain" description="Myb-like" evidence="6">
    <location>
        <begin position="62"/>
        <end position="112"/>
    </location>
</feature>
<comment type="subcellular location">
    <subcellularLocation>
        <location evidence="1">Nucleus</location>
    </subcellularLocation>
</comment>
<dbReference type="InterPro" id="IPR015495">
    <property type="entry name" value="Myb_TF_plants"/>
</dbReference>
<feature type="domain" description="Myb-like" evidence="6">
    <location>
        <begin position="9"/>
        <end position="61"/>
    </location>
</feature>
<dbReference type="InterPro" id="IPR001005">
    <property type="entry name" value="SANT/Myb"/>
</dbReference>
<evidence type="ECO:0000259" key="6">
    <source>
        <dbReference type="PROSITE" id="PS50090"/>
    </source>
</evidence>
<keyword evidence="4" id="KW-0539">Nucleus</keyword>
<feature type="region of interest" description="Disordered" evidence="5">
    <location>
        <begin position="185"/>
        <end position="220"/>
    </location>
</feature>
<dbReference type="PROSITE" id="PS50090">
    <property type="entry name" value="MYB_LIKE"/>
    <property type="match status" value="2"/>
</dbReference>